<evidence type="ECO:0000313" key="3">
    <source>
        <dbReference type="EMBL" id="AKF07924.1"/>
    </source>
</evidence>
<proteinExistence type="inferred from homology"/>
<dbReference type="EMBL" id="CP011125">
    <property type="protein sequence ID" value="AKF07924.1"/>
    <property type="molecule type" value="Genomic_DNA"/>
</dbReference>
<organism evidence="3 4">
    <name type="scientific">Sandaracinus amylolyticus</name>
    <dbReference type="NCBI Taxonomy" id="927083"/>
    <lineage>
        <taxon>Bacteria</taxon>
        <taxon>Pseudomonadati</taxon>
        <taxon>Myxococcota</taxon>
        <taxon>Polyangia</taxon>
        <taxon>Polyangiales</taxon>
        <taxon>Sandaracinaceae</taxon>
        <taxon>Sandaracinus</taxon>
    </lineage>
</organism>
<dbReference type="PANTHER" id="PTHR43000">
    <property type="entry name" value="DTDP-D-GLUCOSE 4,6-DEHYDRATASE-RELATED"/>
    <property type="match status" value="1"/>
</dbReference>
<protein>
    <submittedName>
        <fullName evidence="3">UDP-glucose 4-epimerase</fullName>
    </submittedName>
</protein>
<evidence type="ECO:0000313" key="4">
    <source>
        <dbReference type="Proteomes" id="UP000034883"/>
    </source>
</evidence>
<accession>A0A0F6SG19</accession>
<comment type="similarity">
    <text evidence="1">Belongs to the NAD(P)-dependent epimerase/dehydratase family.</text>
</comment>
<dbReference type="SUPFAM" id="SSF51735">
    <property type="entry name" value="NAD(P)-binding Rossmann-fold domains"/>
    <property type="match status" value="1"/>
</dbReference>
<dbReference type="Pfam" id="PF01370">
    <property type="entry name" value="Epimerase"/>
    <property type="match status" value="1"/>
</dbReference>
<dbReference type="RefSeq" id="WP_053235126.1">
    <property type="nucleotide sequence ID" value="NZ_CP011125.1"/>
</dbReference>
<gene>
    <name evidence="3" type="ORF">DB32_005073</name>
</gene>
<dbReference type="OrthoDB" id="9802815at2"/>
<feature type="domain" description="NAD-dependent epimerase/dehydratase" evidence="2">
    <location>
        <begin position="8"/>
        <end position="246"/>
    </location>
</feature>
<evidence type="ECO:0000256" key="1">
    <source>
        <dbReference type="ARBA" id="ARBA00007637"/>
    </source>
</evidence>
<dbReference type="STRING" id="927083.DB32_005073"/>
<name>A0A0F6SG19_9BACT</name>
<dbReference type="Gene3D" id="3.40.50.720">
    <property type="entry name" value="NAD(P)-binding Rossmann-like Domain"/>
    <property type="match status" value="1"/>
</dbReference>
<dbReference type="Proteomes" id="UP000034883">
    <property type="component" value="Chromosome"/>
</dbReference>
<dbReference type="AlphaFoldDB" id="A0A0F6SG19"/>
<keyword evidence="4" id="KW-1185">Reference proteome</keyword>
<dbReference type="InterPro" id="IPR036291">
    <property type="entry name" value="NAD(P)-bd_dom_sf"/>
</dbReference>
<reference evidence="3 4" key="1">
    <citation type="submission" date="2015-03" db="EMBL/GenBank/DDBJ databases">
        <title>Genome assembly of Sandaracinus amylolyticus DSM 53668.</title>
        <authorList>
            <person name="Sharma G."/>
            <person name="Subramanian S."/>
        </authorList>
    </citation>
    <scope>NUCLEOTIDE SEQUENCE [LARGE SCALE GENOMIC DNA]</scope>
    <source>
        <strain evidence="3 4">DSM 53668</strain>
    </source>
</reference>
<dbReference type="InterPro" id="IPR001509">
    <property type="entry name" value="Epimerase_deHydtase"/>
</dbReference>
<dbReference type="KEGG" id="samy:DB32_005073"/>
<evidence type="ECO:0000259" key="2">
    <source>
        <dbReference type="Pfam" id="PF01370"/>
    </source>
</evidence>
<sequence>MVRDSTLLLTGGAGFIGTALTRRLLEAGNRVRVFDTLRRNALAEAGLDKAPGVELVVGDVRDLGALEHAAQGVDYVVHMASIAGVDTVLKNPVLTMEISLEGTMNALRASLKVPGLKRFVDFSTSEVFGSYAFRVREADVTSLGAVGEARWTYAVSKLATEHLAHNYWKQHGLPTCSIRPFNIYGPGQVGEGAIHAFVVRALQGKPITIHNEGDQIRSWCYIDDIVDAILLSLTRDEAIGQSFNVGNPRSTITIYQLARLVVQLCGSQSPIEFVEWNFPDVELRIPDVKKAEKLLGFRAHVDLEDGLARTIAWYREKLARAGA</sequence>